<keyword evidence="4" id="KW-1185">Reference proteome</keyword>
<accession>A0A0B2RR96</accession>
<dbReference type="Proteomes" id="UP000053555">
    <property type="component" value="Unassembled WGS sequence"/>
</dbReference>
<evidence type="ECO:0000256" key="1">
    <source>
        <dbReference type="SAM" id="MobiDB-lite"/>
    </source>
</evidence>
<feature type="region of interest" description="Disordered" evidence="1">
    <location>
        <begin position="253"/>
        <end position="281"/>
    </location>
</feature>
<dbReference type="Proteomes" id="UP000289340">
    <property type="component" value="Chromosome 5"/>
</dbReference>
<gene>
    <name evidence="3" type="ORF">D0Y65_012316</name>
    <name evidence="2" type="ORF">glysoja_036801</name>
</gene>
<dbReference type="AlphaFoldDB" id="A0A0B2RR96"/>
<reference evidence="3 4" key="2">
    <citation type="submission" date="2018-09" db="EMBL/GenBank/DDBJ databases">
        <title>A high-quality reference genome of wild soybean provides a powerful tool to mine soybean genomes.</title>
        <authorList>
            <person name="Xie M."/>
            <person name="Chung C.Y.L."/>
            <person name="Li M.-W."/>
            <person name="Wong F.-L."/>
            <person name="Chan T.-F."/>
            <person name="Lam H.-M."/>
        </authorList>
    </citation>
    <scope>NUCLEOTIDE SEQUENCE [LARGE SCALE GENOMIC DNA]</scope>
    <source>
        <strain evidence="4">cv. W05</strain>
        <tissue evidence="3">Hypocotyl of etiolated seedlings</tissue>
    </source>
</reference>
<evidence type="ECO:0000313" key="2">
    <source>
        <dbReference type="EMBL" id="KHN34808.1"/>
    </source>
</evidence>
<dbReference type="PANTHER" id="PTHR37710">
    <property type="entry name" value="TRANSMEMBRANE PROTEIN"/>
    <property type="match status" value="1"/>
</dbReference>
<dbReference type="PANTHER" id="PTHR37710:SF1">
    <property type="entry name" value="TRANSMEMBRANE PROTEIN"/>
    <property type="match status" value="1"/>
</dbReference>
<feature type="compositionally biased region" description="Basic and acidic residues" evidence="1">
    <location>
        <begin position="253"/>
        <end position="273"/>
    </location>
</feature>
<organism evidence="2">
    <name type="scientific">Glycine soja</name>
    <name type="common">Wild soybean</name>
    <dbReference type="NCBI Taxonomy" id="3848"/>
    <lineage>
        <taxon>Eukaryota</taxon>
        <taxon>Viridiplantae</taxon>
        <taxon>Streptophyta</taxon>
        <taxon>Embryophyta</taxon>
        <taxon>Tracheophyta</taxon>
        <taxon>Spermatophyta</taxon>
        <taxon>Magnoliopsida</taxon>
        <taxon>eudicotyledons</taxon>
        <taxon>Gunneridae</taxon>
        <taxon>Pentapetalae</taxon>
        <taxon>rosids</taxon>
        <taxon>fabids</taxon>
        <taxon>Fabales</taxon>
        <taxon>Fabaceae</taxon>
        <taxon>Papilionoideae</taxon>
        <taxon>50 kb inversion clade</taxon>
        <taxon>NPAAA clade</taxon>
        <taxon>indigoferoid/millettioid clade</taxon>
        <taxon>Phaseoleae</taxon>
        <taxon>Glycine</taxon>
        <taxon>Glycine subgen. Soja</taxon>
    </lineage>
</organism>
<protein>
    <submittedName>
        <fullName evidence="2">Uncharacterized protein</fullName>
    </submittedName>
</protein>
<evidence type="ECO:0000313" key="3">
    <source>
        <dbReference type="EMBL" id="RZC12476.1"/>
    </source>
</evidence>
<dbReference type="EMBL" id="QZWG01000005">
    <property type="protein sequence ID" value="RZC12476.1"/>
    <property type="molecule type" value="Genomic_DNA"/>
</dbReference>
<name>A0A0B2RR96_GLYSO</name>
<dbReference type="EMBL" id="KN648799">
    <property type="protein sequence ID" value="KHN34808.1"/>
    <property type="molecule type" value="Genomic_DNA"/>
</dbReference>
<sequence length="303" mass="33832">MDMPPANFLSHKPKAKARHRPLHACGVSILAIIDIVIGKTQHINGPLGSTLKRVTKLAKFATPLIYAMRFQLLAILSIIDQAILAIEKIVERLFPPSTRVFDKVDEIVLMIVSLPEKFDGAMNKFPTIVHEVPFLDWALTLVISRLNSLVSTLNHWGQENSRVDEKTIGVDRSCNEGYLPMDNSSNDINNENLENFPPIISDCEHEGAHEIAVSSDVKGSSYQEALLEKGKEENPDEKMEKECEIEKKINGDCDCEEGREKNDGNNEKSKDGIMKSQDGGNERVKDGLLELFESAWLMKAGSY</sequence>
<dbReference type="Gramene" id="XM_028375186.1">
    <property type="protein sequence ID" value="XP_028230987.1"/>
    <property type="gene ID" value="LOC114411540"/>
</dbReference>
<proteinExistence type="predicted"/>
<evidence type="ECO:0000313" key="4">
    <source>
        <dbReference type="Proteomes" id="UP000289340"/>
    </source>
</evidence>
<reference evidence="2" key="1">
    <citation type="submission" date="2014-07" db="EMBL/GenBank/DDBJ databases">
        <title>Identification of a novel salt tolerance gene in wild soybean by whole-genome sequencing.</title>
        <authorList>
            <person name="Lam H.-M."/>
            <person name="Qi X."/>
            <person name="Li M.-W."/>
            <person name="Liu X."/>
            <person name="Xie M."/>
            <person name="Ni M."/>
            <person name="Xu X."/>
        </authorList>
    </citation>
    <scope>NUCLEOTIDE SEQUENCE [LARGE SCALE GENOMIC DNA]</scope>
    <source>
        <tissue evidence="2">Root</tissue>
    </source>
</reference>